<reference evidence="3" key="2">
    <citation type="journal article" date="2008" name="Nucleic Acids Res.">
        <title>The rice annotation project database (RAP-DB): 2008 update.</title>
        <authorList>
            <consortium name="The rice annotation project (RAP)"/>
        </authorList>
    </citation>
    <scope>GENOME REANNOTATION</scope>
    <source>
        <strain evidence="3">cv. Nipponbare</strain>
    </source>
</reference>
<accession>Q67VG5</accession>
<gene>
    <name evidence="2" type="primary">OSJNBa0001B11.32</name>
</gene>
<name>Q67VG5_ORYSJ</name>
<sequence>MHRRIMIWPSPMGGYFLIRVGPRPQRERGQRALPIHHQSVPSPAPTVLTTPRHRRIVYADRPQLLQEGTTDVVVRLRVVVT</sequence>
<reference evidence="3" key="1">
    <citation type="journal article" date="2005" name="Nature">
        <title>The map-based sequence of the rice genome.</title>
        <authorList>
            <consortium name="International rice genome sequencing project (IRGSP)"/>
            <person name="Matsumoto T."/>
            <person name="Wu J."/>
            <person name="Kanamori H."/>
            <person name="Katayose Y."/>
            <person name="Fujisawa M."/>
            <person name="Namiki N."/>
            <person name="Mizuno H."/>
            <person name="Yamamoto K."/>
            <person name="Antonio B.A."/>
            <person name="Baba T."/>
            <person name="Sakata K."/>
            <person name="Nagamura Y."/>
            <person name="Aoki H."/>
            <person name="Arikawa K."/>
            <person name="Arita K."/>
            <person name="Bito T."/>
            <person name="Chiden Y."/>
            <person name="Fujitsuka N."/>
            <person name="Fukunaka R."/>
            <person name="Hamada M."/>
            <person name="Harada C."/>
            <person name="Hayashi A."/>
            <person name="Hijishita S."/>
            <person name="Honda M."/>
            <person name="Hosokawa S."/>
            <person name="Ichikawa Y."/>
            <person name="Idonuma A."/>
            <person name="Iijima M."/>
            <person name="Ikeda M."/>
            <person name="Ikeno M."/>
            <person name="Ito K."/>
            <person name="Ito S."/>
            <person name="Ito T."/>
            <person name="Ito Y."/>
            <person name="Ito Y."/>
            <person name="Iwabuchi A."/>
            <person name="Kamiya K."/>
            <person name="Karasawa W."/>
            <person name="Kurita K."/>
            <person name="Katagiri S."/>
            <person name="Kikuta A."/>
            <person name="Kobayashi H."/>
            <person name="Kobayashi N."/>
            <person name="Machita K."/>
            <person name="Maehara T."/>
            <person name="Masukawa M."/>
            <person name="Mizubayashi T."/>
            <person name="Mukai Y."/>
            <person name="Nagasaki H."/>
            <person name="Nagata Y."/>
            <person name="Naito S."/>
            <person name="Nakashima M."/>
            <person name="Nakama Y."/>
            <person name="Nakamichi Y."/>
            <person name="Nakamura M."/>
            <person name="Meguro A."/>
            <person name="Negishi M."/>
            <person name="Ohta I."/>
            <person name="Ohta T."/>
            <person name="Okamoto M."/>
            <person name="Ono N."/>
            <person name="Saji S."/>
            <person name="Sakaguchi M."/>
            <person name="Sakai K."/>
            <person name="Shibata M."/>
            <person name="Shimokawa T."/>
            <person name="Song J."/>
            <person name="Takazaki Y."/>
            <person name="Terasawa K."/>
            <person name="Tsugane M."/>
            <person name="Tsuji K."/>
            <person name="Ueda S."/>
            <person name="Waki K."/>
            <person name="Yamagata H."/>
            <person name="Yamamoto M."/>
            <person name="Yamamoto S."/>
            <person name="Yamane H."/>
            <person name="Yoshiki S."/>
            <person name="Yoshihara R."/>
            <person name="Yukawa K."/>
            <person name="Zhong H."/>
            <person name="Yano M."/>
            <person name="Yuan Q."/>
            <person name="Ouyang S."/>
            <person name="Liu J."/>
            <person name="Jones K.M."/>
            <person name="Gansberger K."/>
            <person name="Moffat K."/>
            <person name="Hill J."/>
            <person name="Bera J."/>
            <person name="Fadrosh D."/>
            <person name="Jin S."/>
            <person name="Johri S."/>
            <person name="Kim M."/>
            <person name="Overton L."/>
            <person name="Reardon M."/>
            <person name="Tsitrin T."/>
            <person name="Vuong H."/>
            <person name="Weaver B."/>
            <person name="Ciecko A."/>
            <person name="Tallon L."/>
            <person name="Jackson J."/>
            <person name="Pai G."/>
            <person name="Aken S.V."/>
            <person name="Utterback T."/>
            <person name="Reidmuller S."/>
            <person name="Feldblyum T."/>
            <person name="Hsiao J."/>
            <person name="Zismann V."/>
            <person name="Iobst S."/>
            <person name="de Vazeille A.R."/>
            <person name="Buell C.R."/>
            <person name="Ying K."/>
            <person name="Li Y."/>
            <person name="Lu T."/>
            <person name="Huang Y."/>
            <person name="Zhao Q."/>
            <person name="Feng Q."/>
            <person name="Zhang L."/>
            <person name="Zhu J."/>
            <person name="Weng Q."/>
            <person name="Mu J."/>
            <person name="Lu Y."/>
            <person name="Fan D."/>
            <person name="Liu Y."/>
            <person name="Guan J."/>
            <person name="Zhang Y."/>
            <person name="Yu S."/>
            <person name="Liu X."/>
            <person name="Zhang Y."/>
            <person name="Hong G."/>
            <person name="Han B."/>
            <person name="Choisne N."/>
            <person name="Demange N."/>
            <person name="Orjeda G."/>
            <person name="Samain S."/>
            <person name="Cattolico L."/>
            <person name="Pelletier E."/>
            <person name="Couloux A."/>
            <person name="Segurens B."/>
            <person name="Wincker P."/>
            <person name="D'Hont A."/>
            <person name="Scarpelli C."/>
            <person name="Weissenbach J."/>
            <person name="Salanoubat M."/>
            <person name="Quetier F."/>
            <person name="Yu Y."/>
            <person name="Kim H.R."/>
            <person name="Rambo T."/>
            <person name="Currie J."/>
            <person name="Collura K."/>
            <person name="Luo M."/>
            <person name="Yang T."/>
            <person name="Ammiraju J.S.S."/>
            <person name="Engler F."/>
            <person name="Soderlund C."/>
            <person name="Wing R.A."/>
            <person name="Palmer L.E."/>
            <person name="de la Bastide M."/>
            <person name="Spiegel L."/>
            <person name="Nascimento L."/>
            <person name="Zutavern T."/>
            <person name="O'Shaughnessy A."/>
            <person name="Dike S."/>
            <person name="Dedhia N."/>
            <person name="Preston R."/>
            <person name="Balija V."/>
            <person name="McCombie W.R."/>
            <person name="Chow T."/>
            <person name="Chen H."/>
            <person name="Chung M."/>
            <person name="Chen C."/>
            <person name="Shaw J."/>
            <person name="Wu H."/>
            <person name="Hsiao K."/>
            <person name="Chao Y."/>
            <person name="Chu M."/>
            <person name="Cheng C."/>
            <person name="Hour A."/>
            <person name="Lee P."/>
            <person name="Lin S."/>
            <person name="Lin Y."/>
            <person name="Liou J."/>
            <person name="Liu S."/>
            <person name="Hsing Y."/>
            <person name="Raghuvanshi S."/>
            <person name="Mohanty A."/>
            <person name="Bharti A.K."/>
            <person name="Gaur A."/>
            <person name="Gupta V."/>
            <person name="Kumar D."/>
            <person name="Ravi V."/>
            <person name="Vij S."/>
            <person name="Kapur A."/>
            <person name="Khurana P."/>
            <person name="Khurana P."/>
            <person name="Khurana J.P."/>
            <person name="Tyagi A.K."/>
            <person name="Gaikwad K."/>
            <person name="Singh A."/>
            <person name="Dalal V."/>
            <person name="Srivastava S."/>
            <person name="Dixit A."/>
            <person name="Pal A.K."/>
            <person name="Ghazi I.A."/>
            <person name="Yadav M."/>
            <person name="Pandit A."/>
            <person name="Bhargava A."/>
            <person name="Sureshbabu K."/>
            <person name="Batra K."/>
            <person name="Sharma T.R."/>
            <person name="Mohapatra T."/>
            <person name="Singh N.K."/>
            <person name="Messing J."/>
            <person name="Nelson A.B."/>
            <person name="Fuks G."/>
            <person name="Kavchok S."/>
            <person name="Keizer G."/>
            <person name="Linton E."/>
            <person name="Llaca V."/>
            <person name="Song R."/>
            <person name="Tanyolac B."/>
            <person name="Young S."/>
            <person name="Ho-Il K."/>
            <person name="Hahn J.H."/>
            <person name="Sangsakoo G."/>
            <person name="Vanavichit A."/>
            <person name="de Mattos Luiz.A.T."/>
            <person name="Zimmer P.D."/>
            <person name="Malone G."/>
            <person name="Dellagostin O."/>
            <person name="de Oliveira A.C."/>
            <person name="Bevan M."/>
            <person name="Bancroft I."/>
            <person name="Minx P."/>
            <person name="Cordum H."/>
            <person name="Wilson R."/>
            <person name="Cheng Z."/>
            <person name="Jin W."/>
            <person name="Jiang J."/>
            <person name="Leong S.A."/>
            <person name="Iwama H."/>
            <person name="Gojobori T."/>
            <person name="Itoh T."/>
            <person name="Niimura Y."/>
            <person name="Fujii Y."/>
            <person name="Habara T."/>
            <person name="Sakai H."/>
            <person name="Sato Y."/>
            <person name="Wilson G."/>
            <person name="Kumar K."/>
            <person name="McCouch S."/>
            <person name="Juretic N."/>
            <person name="Hoen D."/>
            <person name="Wright S."/>
            <person name="Bruskiewich R."/>
            <person name="Bureau T."/>
            <person name="Miyao A."/>
            <person name="Hirochika H."/>
            <person name="Nishikawa T."/>
            <person name="Kadowaki K."/>
            <person name="Sugiura M."/>
            <person name="Burr B."/>
            <person name="Sasaki T."/>
        </authorList>
    </citation>
    <scope>NUCLEOTIDE SEQUENCE [LARGE SCALE GENOMIC DNA]</scope>
    <source>
        <strain evidence="3">cv. Nipponbare</strain>
    </source>
</reference>
<evidence type="ECO:0000256" key="1">
    <source>
        <dbReference type="SAM" id="MobiDB-lite"/>
    </source>
</evidence>
<organism evidence="2 3">
    <name type="scientific">Oryza sativa subsp. japonica</name>
    <name type="common">Rice</name>
    <dbReference type="NCBI Taxonomy" id="39947"/>
    <lineage>
        <taxon>Eukaryota</taxon>
        <taxon>Viridiplantae</taxon>
        <taxon>Streptophyta</taxon>
        <taxon>Embryophyta</taxon>
        <taxon>Tracheophyta</taxon>
        <taxon>Spermatophyta</taxon>
        <taxon>Magnoliopsida</taxon>
        <taxon>Liliopsida</taxon>
        <taxon>Poales</taxon>
        <taxon>Poaceae</taxon>
        <taxon>BOP clade</taxon>
        <taxon>Oryzoideae</taxon>
        <taxon>Oryzeae</taxon>
        <taxon>Oryzinae</taxon>
        <taxon>Oryza</taxon>
        <taxon>Oryza sativa</taxon>
    </lineage>
</organism>
<feature type="region of interest" description="Disordered" evidence="1">
    <location>
        <begin position="27"/>
        <end position="48"/>
    </location>
</feature>
<evidence type="ECO:0000313" key="3">
    <source>
        <dbReference type="Proteomes" id="UP000000763"/>
    </source>
</evidence>
<dbReference type="EMBL" id="AP004862">
    <property type="protein sequence ID" value="BAD37854.1"/>
    <property type="molecule type" value="Genomic_DNA"/>
</dbReference>
<evidence type="ECO:0000313" key="2">
    <source>
        <dbReference type="EMBL" id="BAD37854.1"/>
    </source>
</evidence>
<dbReference type="AlphaFoldDB" id="Q67VG5"/>
<proteinExistence type="predicted"/>
<dbReference type="Proteomes" id="UP000000763">
    <property type="component" value="Chromosome 6"/>
</dbReference>
<protein>
    <submittedName>
        <fullName evidence="2">Uncharacterized protein</fullName>
    </submittedName>
</protein>